<protein>
    <recommendedName>
        <fullName evidence="3">Lysozyme inhibitor LprI-like N-terminal domain-containing protein</fullName>
    </recommendedName>
</protein>
<sequence>MNPASTITRALAGLTFAAAAAIAAAGPAVPASPPGTAASQGTGSSQDLLSLQGTPSAAANELNACAKDIGGQPRTALKACLQNRIDVARKAMRQAYATTAAQLKQIDSAATPHAMHALEASQKGFDRFMQKECRRQGAALLGGSGAGDVEQACQAALMRWRAAALRQN</sequence>
<dbReference type="Proteomes" id="UP000194139">
    <property type="component" value="Chromosome"/>
</dbReference>
<feature type="chain" id="PRO_5012348474" description="Lysozyme inhibitor LprI-like N-terminal domain-containing protein" evidence="2">
    <location>
        <begin position="26"/>
        <end position="168"/>
    </location>
</feature>
<accession>A0A1W6Z0Y8</accession>
<feature type="signal peptide" evidence="2">
    <location>
        <begin position="1"/>
        <end position="25"/>
    </location>
</feature>
<keyword evidence="2" id="KW-0732">Signal</keyword>
<dbReference type="EMBL" id="CP021109">
    <property type="protein sequence ID" value="ARP87037.1"/>
    <property type="molecule type" value="Genomic_DNA"/>
</dbReference>
<organism evidence="4 5">
    <name type="scientific">Bordetella genomosp. 9</name>
    <dbReference type="NCBI Taxonomy" id="1416803"/>
    <lineage>
        <taxon>Bacteria</taxon>
        <taxon>Pseudomonadati</taxon>
        <taxon>Pseudomonadota</taxon>
        <taxon>Betaproteobacteria</taxon>
        <taxon>Burkholderiales</taxon>
        <taxon>Alcaligenaceae</taxon>
        <taxon>Bordetella</taxon>
    </lineage>
</organism>
<feature type="compositionally biased region" description="Low complexity" evidence="1">
    <location>
        <begin position="29"/>
        <end position="38"/>
    </location>
</feature>
<gene>
    <name evidence="4" type="ORF">CAL13_13080</name>
</gene>
<proteinExistence type="predicted"/>
<feature type="domain" description="Lysozyme inhibitor LprI-like N-terminal" evidence="3">
    <location>
        <begin position="73"/>
        <end position="165"/>
    </location>
</feature>
<evidence type="ECO:0000313" key="5">
    <source>
        <dbReference type="Proteomes" id="UP000194139"/>
    </source>
</evidence>
<name>A0A1W6Z0Y8_9BORD</name>
<dbReference type="Gene3D" id="1.20.1270.180">
    <property type="match status" value="1"/>
</dbReference>
<reference evidence="4 5" key="1">
    <citation type="submission" date="2017-05" db="EMBL/GenBank/DDBJ databases">
        <title>Complete and WGS of Bordetella genogroups.</title>
        <authorList>
            <person name="Spilker T."/>
            <person name="LiPuma J."/>
        </authorList>
    </citation>
    <scope>NUCLEOTIDE SEQUENCE [LARGE SCALE GENOMIC DNA]</scope>
    <source>
        <strain evidence="4 5">AU17164</strain>
    </source>
</reference>
<feature type="compositionally biased region" description="Polar residues" evidence="1">
    <location>
        <begin position="39"/>
        <end position="50"/>
    </location>
</feature>
<evidence type="ECO:0000313" key="4">
    <source>
        <dbReference type="EMBL" id="ARP87037.1"/>
    </source>
</evidence>
<evidence type="ECO:0000259" key="3">
    <source>
        <dbReference type="Pfam" id="PF07007"/>
    </source>
</evidence>
<evidence type="ECO:0000256" key="1">
    <source>
        <dbReference type="SAM" id="MobiDB-lite"/>
    </source>
</evidence>
<keyword evidence="5" id="KW-1185">Reference proteome</keyword>
<feature type="region of interest" description="Disordered" evidence="1">
    <location>
        <begin position="29"/>
        <end position="50"/>
    </location>
</feature>
<dbReference type="Pfam" id="PF07007">
    <property type="entry name" value="LprI"/>
    <property type="match status" value="1"/>
</dbReference>
<evidence type="ECO:0000256" key="2">
    <source>
        <dbReference type="SAM" id="SignalP"/>
    </source>
</evidence>
<dbReference type="AlphaFoldDB" id="A0A1W6Z0Y8"/>
<dbReference type="InterPro" id="IPR009739">
    <property type="entry name" value="LprI-like_N"/>
</dbReference>